<evidence type="ECO:0000256" key="4">
    <source>
        <dbReference type="ARBA" id="ARBA00022801"/>
    </source>
</evidence>
<protein>
    <recommendedName>
        <fullName evidence="6">Integrase catalytic domain-containing protein</fullName>
    </recommendedName>
</protein>
<feature type="region of interest" description="Disordered" evidence="5">
    <location>
        <begin position="251"/>
        <end position="275"/>
    </location>
</feature>
<dbReference type="PANTHER" id="PTHR42648:SF28">
    <property type="entry name" value="TRANSPOSON-ENCODED PROTEIN WITH RIBONUCLEASE H-LIKE AND RETROVIRUS ZINC FINGER-LIKE DOMAINS"/>
    <property type="match status" value="1"/>
</dbReference>
<reference evidence="7" key="1">
    <citation type="submission" date="2023-07" db="EMBL/GenBank/DDBJ databases">
        <title>A chromosome-level genome assembly of Lolium multiflorum.</title>
        <authorList>
            <person name="Chen Y."/>
            <person name="Copetti D."/>
            <person name="Kolliker R."/>
            <person name="Studer B."/>
        </authorList>
    </citation>
    <scope>NUCLEOTIDE SEQUENCE</scope>
    <source>
        <strain evidence="7">02402/16</strain>
        <tissue evidence="7">Leaf</tissue>
    </source>
</reference>
<dbReference type="SUPFAM" id="SSF53098">
    <property type="entry name" value="Ribonuclease H-like"/>
    <property type="match status" value="2"/>
</dbReference>
<name>A0AAD8RH70_LOLMU</name>
<gene>
    <name evidence="7" type="ORF">QYE76_025016</name>
</gene>
<feature type="compositionally biased region" description="Basic and acidic residues" evidence="5">
    <location>
        <begin position="163"/>
        <end position="186"/>
    </location>
</feature>
<dbReference type="GO" id="GO:0005524">
    <property type="term" value="F:ATP binding"/>
    <property type="evidence" value="ECO:0007669"/>
    <property type="project" value="UniProtKB-KW"/>
</dbReference>
<evidence type="ECO:0000313" key="7">
    <source>
        <dbReference type="EMBL" id="KAK1619499.1"/>
    </source>
</evidence>
<organism evidence="7 8">
    <name type="scientific">Lolium multiflorum</name>
    <name type="common">Italian ryegrass</name>
    <name type="synonym">Lolium perenne subsp. multiflorum</name>
    <dbReference type="NCBI Taxonomy" id="4521"/>
    <lineage>
        <taxon>Eukaryota</taxon>
        <taxon>Viridiplantae</taxon>
        <taxon>Streptophyta</taxon>
        <taxon>Embryophyta</taxon>
        <taxon>Tracheophyta</taxon>
        <taxon>Spermatophyta</taxon>
        <taxon>Magnoliopsida</taxon>
        <taxon>Liliopsida</taxon>
        <taxon>Poales</taxon>
        <taxon>Poaceae</taxon>
        <taxon>BOP clade</taxon>
        <taxon>Pooideae</taxon>
        <taxon>Poodae</taxon>
        <taxon>Poeae</taxon>
        <taxon>Poeae Chloroplast Group 2 (Poeae type)</taxon>
        <taxon>Loliodinae</taxon>
        <taxon>Loliinae</taxon>
        <taxon>Lolium</taxon>
    </lineage>
</organism>
<keyword evidence="4" id="KW-0378">Hydrolase</keyword>
<dbReference type="GO" id="GO:0003676">
    <property type="term" value="F:nucleic acid binding"/>
    <property type="evidence" value="ECO:0007669"/>
    <property type="project" value="InterPro"/>
</dbReference>
<accession>A0AAD8RH70</accession>
<dbReference type="GO" id="GO:0004519">
    <property type="term" value="F:endonuclease activity"/>
    <property type="evidence" value="ECO:0007669"/>
    <property type="project" value="UniProtKB-KW"/>
</dbReference>
<feature type="compositionally biased region" description="Basic and acidic residues" evidence="5">
    <location>
        <begin position="675"/>
        <end position="702"/>
    </location>
</feature>
<dbReference type="PANTHER" id="PTHR42648">
    <property type="entry name" value="TRANSPOSASE, PUTATIVE-RELATED"/>
    <property type="match status" value="1"/>
</dbReference>
<dbReference type="GO" id="GO:0046872">
    <property type="term" value="F:metal ion binding"/>
    <property type="evidence" value="ECO:0007669"/>
    <property type="project" value="UniProtKB-KW"/>
</dbReference>
<dbReference type="SUPFAM" id="SSF56672">
    <property type="entry name" value="DNA/RNA polymerases"/>
    <property type="match status" value="1"/>
</dbReference>
<dbReference type="InterPro" id="IPR039537">
    <property type="entry name" value="Retrotran_Ty1/copia-like"/>
</dbReference>
<evidence type="ECO:0000256" key="5">
    <source>
        <dbReference type="SAM" id="MobiDB-lite"/>
    </source>
</evidence>
<keyword evidence="8" id="KW-1185">Reference proteome</keyword>
<dbReference type="Pfam" id="PF07727">
    <property type="entry name" value="RVT_2"/>
    <property type="match status" value="2"/>
</dbReference>
<dbReference type="InterPro" id="IPR012337">
    <property type="entry name" value="RNaseH-like_sf"/>
</dbReference>
<dbReference type="InterPro" id="IPR036397">
    <property type="entry name" value="RNaseH_sf"/>
</dbReference>
<evidence type="ECO:0000256" key="1">
    <source>
        <dbReference type="ARBA" id="ARBA00022670"/>
    </source>
</evidence>
<dbReference type="InterPro" id="IPR025724">
    <property type="entry name" value="GAG-pre-integrase_dom"/>
</dbReference>
<dbReference type="GO" id="GO:0004190">
    <property type="term" value="F:aspartic-type endopeptidase activity"/>
    <property type="evidence" value="ECO:0007669"/>
    <property type="project" value="UniProtKB-KW"/>
</dbReference>
<sequence>MSSLKFDLPQLDYTTRFSLWQVKMRAILTQSSDLDEALDGFGKKDAKTWTDDEKRKDPALWLKLESICMSKDLTSKMHVKMKLFSHKLQEGASMMNHLSIFKEIVSDLLSMEVKYDDEDLALILRDELTLAEVYEALQQREKMKSMVQAEGSSSKAEALQVRGRTENRNNNYNRDKSKTDRGRSNDEGIVRHHTIPYTPQQNGVAERMNITIISKARCMLSNAGMHRRFWAEAASTACYLINRSPCIPLDKKTPIESSSTDVTDAVDFSDNSDDEQQRISVQVEHVEEKENDVAENDNTVVQHSPPVLQQTNSSIAADRPRRNKGPRPRLIEECNLVHHALSCAEQHSSIRAFFGIVAMRDLELEQLDVKTAFLHGELEEEIYMDQPEGFVVPGKEDLVCKLKRSLYGLKQSPRQWYKRFDSFMLAHEFKRSKYDSCVYIKFVNGSPIYLLLYVDDMLIAAKSKKEITILKAQLSSEFTLDYTTRFSLWQVKMRAILTQSSDLDEALDGFGKKDAKTWTDDEKRKDRKTFSLIQLHLSNNILQEVLAEKSAAALWLKLESICMSKDLTSKMHVKMKLFSHKLQEGASMMNHLSIFKEIVSDLLSMEVKYDDEDLALILLVSLPNSFANFRDTLLYSRDELTLAEVYEALQQREKMKSMVQAEGSSSKAEALQVRGRTENRNNNYNRDKSKTDRGRSKSKGRDGKFCKYCKKTSHNIDDCWKLQNKEKRNGTYQPKNKSEGDGKAAVVSSDNSDGDCLVVFAGCVSGNDEWILDSACSFHICCNKDWFSSYEFVQSGDVVRMGDNNPREIVGIGSVQIKMHDGMTRTLTDVRHIPGMARNLISLSTLDVDGYKHSGSRGVLKVSKGSLVHMIGDMNSAKLYVLRGSTLSGIAAAVIPDEPGKTNLWHMRLGHMSEHGMAELHRRDLLDGCNLSKFEFCEHCIFGKHKRVKFNASVHTTKGILDYVHADVWGPSRKTSLGGANYMLTIIDDYSRKVWPFFLKHKSDVFDAFRKWKVMVEKQTEKKVKLLRTDNGMEFCSTVFNDYCSDEGIVRHHTIPYTPQQNGVAERMNRTIISKARCMLSNADVTDAVDFSDNSDDEQQRISVQVEHVEEKENDVAENDNTVVQHSPPVLQQTNSSIAADRPRRNKGPRPRLIEECNLVAHALSCAEQVEHGTEPVTYTEAVASVDRVKWISAMQEEMQSLEKNGTWDVVPLPKQKKVVRCKWIFKRKEGLSPNEPPRYKARLVAKGFSQIPGIDYNDVFSPVVKHSSIRAFFGIVAMRDLELEQLDVKTAFLHGELEEEIYMDQPEGFVVPVDTWLILVKNIGELFSGFSGTFVAHPKLA</sequence>
<feature type="region of interest" description="Disordered" evidence="5">
    <location>
        <begin position="146"/>
        <end position="186"/>
    </location>
</feature>
<feature type="domain" description="Integrase catalytic" evidence="6">
    <location>
        <begin position="95"/>
        <end position="262"/>
    </location>
</feature>
<dbReference type="Gene3D" id="3.30.420.10">
    <property type="entry name" value="Ribonuclease H-like superfamily/Ribonuclease H"/>
    <property type="match status" value="2"/>
</dbReference>
<evidence type="ECO:0000256" key="2">
    <source>
        <dbReference type="ARBA" id="ARBA00022723"/>
    </source>
</evidence>
<dbReference type="Pfam" id="PF00665">
    <property type="entry name" value="rve"/>
    <property type="match status" value="1"/>
</dbReference>
<dbReference type="GO" id="GO:0003964">
    <property type="term" value="F:RNA-directed DNA polymerase activity"/>
    <property type="evidence" value="ECO:0007669"/>
    <property type="project" value="UniProtKB-KW"/>
</dbReference>
<dbReference type="InterPro" id="IPR001584">
    <property type="entry name" value="Integrase_cat-core"/>
</dbReference>
<dbReference type="InterPro" id="IPR054722">
    <property type="entry name" value="PolX-like_BBD"/>
</dbReference>
<feature type="region of interest" description="Disordered" evidence="5">
    <location>
        <begin position="657"/>
        <end position="702"/>
    </location>
</feature>
<evidence type="ECO:0000313" key="8">
    <source>
        <dbReference type="Proteomes" id="UP001231189"/>
    </source>
</evidence>
<dbReference type="Pfam" id="PF22936">
    <property type="entry name" value="Pol_BBD"/>
    <property type="match status" value="1"/>
</dbReference>
<dbReference type="Pfam" id="PF13976">
    <property type="entry name" value="gag_pre-integrs"/>
    <property type="match status" value="1"/>
</dbReference>
<dbReference type="InterPro" id="IPR043502">
    <property type="entry name" value="DNA/RNA_pol_sf"/>
</dbReference>
<keyword evidence="2" id="KW-0479">Metal-binding</keyword>
<evidence type="ECO:0000259" key="6">
    <source>
        <dbReference type="PROSITE" id="PS50994"/>
    </source>
</evidence>
<dbReference type="GO" id="GO:0006310">
    <property type="term" value="P:DNA recombination"/>
    <property type="evidence" value="ECO:0007669"/>
    <property type="project" value="UniProtKB-KW"/>
</dbReference>
<feature type="domain" description="Integrase catalytic" evidence="6">
    <location>
        <begin position="954"/>
        <end position="1136"/>
    </location>
</feature>
<dbReference type="GO" id="GO:0006508">
    <property type="term" value="P:proteolysis"/>
    <property type="evidence" value="ECO:0007669"/>
    <property type="project" value="UniProtKB-KW"/>
</dbReference>
<dbReference type="Pfam" id="PF14223">
    <property type="entry name" value="Retrotran_gag_2"/>
    <property type="match status" value="2"/>
</dbReference>
<dbReference type="InterPro" id="IPR013103">
    <property type="entry name" value="RVT_2"/>
</dbReference>
<dbReference type="EMBL" id="JAUUTY010000006">
    <property type="protein sequence ID" value="KAK1619499.1"/>
    <property type="molecule type" value="Genomic_DNA"/>
</dbReference>
<dbReference type="PROSITE" id="PS50994">
    <property type="entry name" value="INTEGRASE"/>
    <property type="match status" value="2"/>
</dbReference>
<keyword evidence="1" id="KW-0645">Protease</keyword>
<keyword evidence="3" id="KW-0064">Aspartyl protease</keyword>
<comment type="caution">
    <text evidence="7">The sequence shown here is derived from an EMBL/GenBank/DDBJ whole genome shotgun (WGS) entry which is preliminary data.</text>
</comment>
<dbReference type="Proteomes" id="UP001231189">
    <property type="component" value="Unassembled WGS sequence"/>
</dbReference>
<dbReference type="GO" id="GO:0015074">
    <property type="term" value="P:DNA integration"/>
    <property type="evidence" value="ECO:0007669"/>
    <property type="project" value="UniProtKB-KW"/>
</dbReference>
<proteinExistence type="predicted"/>
<dbReference type="GO" id="GO:0003887">
    <property type="term" value="F:DNA-directed DNA polymerase activity"/>
    <property type="evidence" value="ECO:0007669"/>
    <property type="project" value="UniProtKB-KW"/>
</dbReference>
<evidence type="ECO:0000256" key="3">
    <source>
        <dbReference type="ARBA" id="ARBA00022750"/>
    </source>
</evidence>